<sequence>MNDQSPRRPNVLFFLTDDHASAAISAYGSRVNTTPRIDAIAENGVRFDRALVNNALCTPSRAAILTGTYSHVNGVTTLATPMDSGQPTFVSELKAAGYRTAIFGKWHLGHGEGHDPQGFDHWEIHADQGTYTDPVFLTADGPVELEGYATDLLTDRAIAWLDEQEGDEPWCVLVWFKAPHRPWVPHERHMGLYTAEIPLPETFDDDYSGRGTPAHHATMRVAEDLTDVDLKEDPPEGLDYDGLARWKYQRYMADYLRCVAAVDENVGRLVDHVAARGEAADTLTIYGSDQGFFLGEHGWFDKRFMYEESLRMPLVMSYPRKVPAGRSTEALVSNVDLAQTILDAAGVPAPPRMQGISLLPTLAGEADAPARDSFYYRFYEHDDREHHVWAHYGVRTDRYKLIYYYADGLGLPNTRNTTYPPEWELFDLETDPQELRSVHDDPAYRDVRDELTGQLAKLQAELGDDAYVRPSPAERAAALGRL</sequence>
<feature type="domain" description="N-sulphoglucosamine sulphohydrolase C-terminal" evidence="3">
    <location>
        <begin position="295"/>
        <end position="460"/>
    </location>
</feature>
<dbReference type="InterPro" id="IPR024607">
    <property type="entry name" value="Sulfatase_CS"/>
</dbReference>
<dbReference type="RefSeq" id="WP_344246678.1">
    <property type="nucleotide sequence ID" value="NZ_BAAAPM010000003.1"/>
</dbReference>
<accession>A0ABN2J5A1</accession>
<organism evidence="4 5">
    <name type="scientific">Isoptericola hypogeus</name>
    <dbReference type="NCBI Taxonomy" id="300179"/>
    <lineage>
        <taxon>Bacteria</taxon>
        <taxon>Bacillati</taxon>
        <taxon>Actinomycetota</taxon>
        <taxon>Actinomycetes</taxon>
        <taxon>Micrococcales</taxon>
        <taxon>Promicromonosporaceae</taxon>
        <taxon>Isoptericola</taxon>
    </lineage>
</organism>
<evidence type="ECO:0000256" key="1">
    <source>
        <dbReference type="ARBA" id="ARBA00008779"/>
    </source>
</evidence>
<dbReference type="CDD" id="cd16031">
    <property type="entry name" value="G6S_like"/>
    <property type="match status" value="1"/>
</dbReference>
<dbReference type="InterPro" id="IPR032506">
    <property type="entry name" value="SGSH_C"/>
</dbReference>
<reference evidence="4 5" key="1">
    <citation type="journal article" date="2019" name="Int. J. Syst. Evol. Microbiol.">
        <title>The Global Catalogue of Microorganisms (GCM) 10K type strain sequencing project: providing services to taxonomists for standard genome sequencing and annotation.</title>
        <authorList>
            <consortium name="The Broad Institute Genomics Platform"/>
            <consortium name="The Broad Institute Genome Sequencing Center for Infectious Disease"/>
            <person name="Wu L."/>
            <person name="Ma J."/>
        </authorList>
    </citation>
    <scope>NUCLEOTIDE SEQUENCE [LARGE SCALE GENOMIC DNA]</scope>
    <source>
        <strain evidence="4 5">JCM 15589</strain>
    </source>
</reference>
<name>A0ABN2J5A1_9MICO</name>
<comment type="similarity">
    <text evidence="1">Belongs to the sulfatase family.</text>
</comment>
<dbReference type="InterPro" id="IPR017850">
    <property type="entry name" value="Alkaline_phosphatase_core_sf"/>
</dbReference>
<keyword evidence="5" id="KW-1185">Reference proteome</keyword>
<protein>
    <submittedName>
        <fullName evidence="4">Sulfatase</fullName>
    </submittedName>
</protein>
<comment type="caution">
    <text evidence="4">The sequence shown here is derived from an EMBL/GenBank/DDBJ whole genome shotgun (WGS) entry which is preliminary data.</text>
</comment>
<dbReference type="Pfam" id="PF16347">
    <property type="entry name" value="SGSH_C"/>
    <property type="match status" value="1"/>
</dbReference>
<dbReference type="PANTHER" id="PTHR43108">
    <property type="entry name" value="N-ACETYLGLUCOSAMINE-6-SULFATASE FAMILY MEMBER"/>
    <property type="match status" value="1"/>
</dbReference>
<evidence type="ECO:0000256" key="2">
    <source>
        <dbReference type="ARBA" id="ARBA00022801"/>
    </source>
</evidence>
<dbReference type="EMBL" id="BAAAPM010000003">
    <property type="protein sequence ID" value="GAA1717916.1"/>
    <property type="molecule type" value="Genomic_DNA"/>
</dbReference>
<dbReference type="PANTHER" id="PTHR43108:SF6">
    <property type="entry name" value="N-SULPHOGLUCOSAMINE SULPHOHYDROLASE"/>
    <property type="match status" value="1"/>
</dbReference>
<evidence type="ECO:0000313" key="4">
    <source>
        <dbReference type="EMBL" id="GAA1717916.1"/>
    </source>
</evidence>
<evidence type="ECO:0000259" key="3">
    <source>
        <dbReference type="Pfam" id="PF16347"/>
    </source>
</evidence>
<dbReference type="Gene3D" id="3.40.720.10">
    <property type="entry name" value="Alkaline Phosphatase, subunit A"/>
    <property type="match status" value="1"/>
</dbReference>
<proteinExistence type="inferred from homology"/>
<dbReference type="PROSITE" id="PS00523">
    <property type="entry name" value="SULFATASE_1"/>
    <property type="match status" value="1"/>
</dbReference>
<evidence type="ECO:0000313" key="5">
    <source>
        <dbReference type="Proteomes" id="UP001501138"/>
    </source>
</evidence>
<dbReference type="SUPFAM" id="SSF53649">
    <property type="entry name" value="Alkaline phosphatase-like"/>
    <property type="match status" value="1"/>
</dbReference>
<gene>
    <name evidence="4" type="ORF">GCM10009809_12290</name>
</gene>
<dbReference type="Proteomes" id="UP001501138">
    <property type="component" value="Unassembled WGS sequence"/>
</dbReference>
<keyword evidence="2" id="KW-0378">Hydrolase</keyword>